<geneLocation type="plasmid" evidence="3 4">
    <name>pSRC2</name>
</geneLocation>
<keyword evidence="2" id="KW-0732">Signal</keyword>
<evidence type="ECO:0000313" key="3">
    <source>
        <dbReference type="EMBL" id="BAL84650.1"/>
    </source>
</evidence>
<dbReference type="RefSeq" id="WP_014431001.1">
    <property type="nucleotide sequence ID" value="NC_017076.1"/>
</dbReference>
<evidence type="ECO:0008006" key="5">
    <source>
        <dbReference type="Google" id="ProtNLM"/>
    </source>
</evidence>
<evidence type="ECO:0000313" key="4">
    <source>
        <dbReference type="Proteomes" id="UP000007887"/>
    </source>
</evidence>
<accession>I0GV63</accession>
<dbReference type="Proteomes" id="UP000007887">
    <property type="component" value="Plasmid pSRC2"/>
</dbReference>
<organism evidence="3 4">
    <name type="scientific">Selenomonas ruminantium subsp. lactilytica (strain NBRC 103574 / TAM6421)</name>
    <dbReference type="NCBI Taxonomy" id="927704"/>
    <lineage>
        <taxon>Bacteria</taxon>
        <taxon>Bacillati</taxon>
        <taxon>Bacillota</taxon>
        <taxon>Negativicutes</taxon>
        <taxon>Selenomonadales</taxon>
        <taxon>Selenomonadaceae</taxon>
        <taxon>Selenomonas</taxon>
    </lineage>
</organism>
<proteinExistence type="predicted"/>
<sequence>MRKVKSKKVLQRIMPLCLGAALCLGNSASAETSFFAEVPAGDWTYGVMNELLADGGIPHHQGIIPEGKVMSRFEMAVIVNDAQSSASLTDKQKTALQKLQEAYASDIRKVELLGQLEKLDKMQGNDAGDAYAGTPVRPQVERKLTPQDVKNTNDAGKMEAYPDNAKQPTNEAKVPPKKPVLDDKYSFWGFARMRFQNNDYGNGWQRRYNHFNLHLVHQYKVNPRWTIVLGNEFQRSMDTINDMEPRHADADLNMQTNIANELLLEGKFSKFDISIGRMYDIGTYGFGIDSRVNGVQVRIPGKITTTMFHGRVIDWPKGNWFAPGPIPGVENKIQERQEYTSLKFETKPDDKSTLSWGLYAMTPSSRHFQKDDQNRVLYGYLGYERQLNKKWQLTTVVEDSNAHVDHDLIKAERSYWKNSNNYNTSTKPVFYGRLTYGKADIMKPGTWSAYLMYLYQPTLSQFSDTMEFDNMKGLRPGFNYVFDDKMLFEAYATFAKDIDTGERRRDVRAQMNLFF</sequence>
<evidence type="ECO:0000256" key="1">
    <source>
        <dbReference type="SAM" id="MobiDB-lite"/>
    </source>
</evidence>
<dbReference type="OrthoDB" id="1661382at2"/>
<feature type="signal peptide" evidence="2">
    <location>
        <begin position="1"/>
        <end position="30"/>
    </location>
</feature>
<dbReference type="EMBL" id="AP012293">
    <property type="protein sequence ID" value="BAL84650.1"/>
    <property type="molecule type" value="Genomic_DNA"/>
</dbReference>
<reference evidence="3 4" key="1">
    <citation type="submission" date="2011-10" db="EMBL/GenBank/DDBJ databases">
        <title>Whole genome sequence of Selenomonas ruminantium subsp. lactilytica TAM6421.</title>
        <authorList>
            <person name="Oguchi A."/>
            <person name="Ankai A."/>
            <person name="Kaneko J."/>
            <person name="Yamada-Narita S."/>
            <person name="Fukui S."/>
            <person name="Takahashi M."/>
            <person name="Onodera T."/>
            <person name="Kojima S."/>
            <person name="Fushimi T."/>
            <person name="Abe N."/>
            <person name="Kamio Y."/>
            <person name="Yamazaki S."/>
            <person name="Fujita N."/>
        </authorList>
    </citation>
    <scope>NUCLEOTIDE SEQUENCE [LARGE SCALE GENOMIC DNA]</scope>
    <source>
        <strain evidence="4">NBRC 103574 / TAM6421</strain>
        <plasmid evidence="3 4">pSRC2</plasmid>
    </source>
</reference>
<dbReference type="HOGENOM" id="CLU_599710_0_0_9"/>
<evidence type="ECO:0000256" key="2">
    <source>
        <dbReference type="SAM" id="SignalP"/>
    </source>
</evidence>
<feature type="chain" id="PRO_5003627104" description="SLH domain-containing protein" evidence="2">
    <location>
        <begin position="31"/>
        <end position="515"/>
    </location>
</feature>
<dbReference type="KEGG" id="sri:SELR_pSRC201160"/>
<dbReference type="PATRIC" id="fig|927704.6.peg.3311"/>
<name>I0GV63_SELRL</name>
<protein>
    <recommendedName>
        <fullName evidence="5">SLH domain-containing protein</fullName>
    </recommendedName>
</protein>
<dbReference type="AlphaFoldDB" id="I0GV63"/>
<keyword evidence="3" id="KW-0614">Plasmid</keyword>
<gene>
    <name evidence="3" type="ordered locus">SELR_pSRC201160</name>
</gene>
<feature type="region of interest" description="Disordered" evidence="1">
    <location>
        <begin position="124"/>
        <end position="178"/>
    </location>
</feature>